<feature type="transmembrane region" description="Helical" evidence="1">
    <location>
        <begin position="16"/>
        <end position="35"/>
    </location>
</feature>
<feature type="domain" description="Putative Flp pilus-assembly TadG-like N-terminal" evidence="2">
    <location>
        <begin position="14"/>
        <end position="60"/>
    </location>
</feature>
<dbReference type="Proteomes" id="UP000287910">
    <property type="component" value="Unassembled WGS sequence"/>
</dbReference>
<accession>A0A3S0QNN1</accession>
<sequence length="327" mass="35222">MNKWLTRYLEGEQGNVLILVAAAMVALIGFTALAIDGGRLYSEKSMLQKAADAGALAGAQELPLDSTEAERFAKEVAEQNGVPQTNSVVEFASDKMWIRVTTSSIVEHTFGKIFGITEIPITATAKVKLNPLTSGTGVVPIGVDIADYKVWKNCTEITLKQETPSGKNLGEECNGSNLGSGNTGALIISGNGATDYENDLEKGATVTVSKGDILEIKEGTMKQPNKRAVEERVNSCKEIYTYNATTFLTNPPPVECAQIVTVPIYSIYEEKNNKVFKVKIEGFAKFFLLGTGDGGKEIIGRFMEFTASGDSSPTQPNYGAYGYKLVE</sequence>
<comment type="caution">
    <text evidence="3">The sequence shown here is derived from an EMBL/GenBank/DDBJ whole genome shotgun (WGS) entry which is preliminary data.</text>
</comment>
<reference evidence="3 4" key="1">
    <citation type="submission" date="2018-12" db="EMBL/GenBank/DDBJ databases">
        <title>Lysinibacillus antri sp. nov., isolated from a cave soil.</title>
        <authorList>
            <person name="Narsing Rao M.P."/>
            <person name="Zhang H."/>
            <person name="Dong Z.-Y."/>
            <person name="Niu X.-K."/>
            <person name="Zhang K."/>
            <person name="Fang B.-Z."/>
            <person name="Kang Y.-Q."/>
            <person name="Xiao M."/>
            <person name="Li W.-J."/>
        </authorList>
    </citation>
    <scope>NUCLEOTIDE SEQUENCE [LARGE SCALE GENOMIC DNA]</scope>
    <source>
        <strain evidence="3 4">SYSU K30002</strain>
    </source>
</reference>
<keyword evidence="1" id="KW-0472">Membrane</keyword>
<evidence type="ECO:0000313" key="4">
    <source>
        <dbReference type="Proteomes" id="UP000287910"/>
    </source>
</evidence>
<evidence type="ECO:0000259" key="2">
    <source>
        <dbReference type="Pfam" id="PF13400"/>
    </source>
</evidence>
<name>A0A3S0QNN1_9BACI</name>
<protein>
    <recommendedName>
        <fullName evidence="2">Putative Flp pilus-assembly TadG-like N-terminal domain-containing protein</fullName>
    </recommendedName>
</protein>
<keyword evidence="1" id="KW-1133">Transmembrane helix</keyword>
<dbReference type="EMBL" id="RYYR01000024">
    <property type="protein sequence ID" value="RUL49579.1"/>
    <property type="molecule type" value="Genomic_DNA"/>
</dbReference>
<dbReference type="RefSeq" id="WP_126659981.1">
    <property type="nucleotide sequence ID" value="NZ_RYYR01000024.1"/>
</dbReference>
<keyword evidence="1" id="KW-0812">Transmembrane</keyword>
<dbReference type="AlphaFoldDB" id="A0A3S0QNN1"/>
<proteinExistence type="predicted"/>
<organism evidence="3 4">
    <name type="scientific">Lysinibacillus antri</name>
    <dbReference type="NCBI Taxonomy" id="2498145"/>
    <lineage>
        <taxon>Bacteria</taxon>
        <taxon>Bacillati</taxon>
        <taxon>Bacillota</taxon>
        <taxon>Bacilli</taxon>
        <taxon>Bacillales</taxon>
        <taxon>Bacillaceae</taxon>
        <taxon>Lysinibacillus</taxon>
    </lineage>
</organism>
<dbReference type="InterPro" id="IPR028087">
    <property type="entry name" value="Tad_N"/>
</dbReference>
<evidence type="ECO:0000313" key="3">
    <source>
        <dbReference type="EMBL" id="RUL49579.1"/>
    </source>
</evidence>
<keyword evidence="4" id="KW-1185">Reference proteome</keyword>
<gene>
    <name evidence="3" type="ORF">EK386_14915</name>
</gene>
<evidence type="ECO:0000256" key="1">
    <source>
        <dbReference type="SAM" id="Phobius"/>
    </source>
</evidence>
<dbReference type="Pfam" id="PF13400">
    <property type="entry name" value="Tad"/>
    <property type="match status" value="1"/>
</dbReference>